<evidence type="ECO:0000313" key="15">
    <source>
        <dbReference type="EMBL" id="MFD0764942.1"/>
    </source>
</evidence>
<dbReference type="InterPro" id="IPR037066">
    <property type="entry name" value="Plug_dom_sf"/>
</dbReference>
<evidence type="ECO:0000259" key="14">
    <source>
        <dbReference type="Pfam" id="PF07715"/>
    </source>
</evidence>
<dbReference type="PROSITE" id="PS52016">
    <property type="entry name" value="TONB_DEPENDENT_REC_3"/>
    <property type="match status" value="1"/>
</dbReference>
<keyword evidence="9 10" id="KW-0998">Cell outer membrane</keyword>
<evidence type="ECO:0000256" key="12">
    <source>
        <dbReference type="SAM" id="SignalP"/>
    </source>
</evidence>
<evidence type="ECO:0000256" key="2">
    <source>
        <dbReference type="ARBA" id="ARBA00022448"/>
    </source>
</evidence>
<keyword evidence="7 10" id="KW-0472">Membrane</keyword>
<evidence type="ECO:0000256" key="10">
    <source>
        <dbReference type="PROSITE-ProRule" id="PRU01360"/>
    </source>
</evidence>
<dbReference type="InterPro" id="IPR039426">
    <property type="entry name" value="TonB-dep_rcpt-like"/>
</dbReference>
<evidence type="ECO:0000259" key="13">
    <source>
        <dbReference type="Pfam" id="PF00593"/>
    </source>
</evidence>
<protein>
    <submittedName>
        <fullName evidence="15">TonB-dependent receptor</fullName>
    </submittedName>
</protein>
<keyword evidence="5 12" id="KW-0732">Signal</keyword>
<evidence type="ECO:0000256" key="1">
    <source>
        <dbReference type="ARBA" id="ARBA00004571"/>
    </source>
</evidence>
<dbReference type="InterPro" id="IPR036942">
    <property type="entry name" value="Beta-barrel_TonB_sf"/>
</dbReference>
<dbReference type="Pfam" id="PF00593">
    <property type="entry name" value="TonB_dep_Rec_b-barrel"/>
    <property type="match status" value="1"/>
</dbReference>
<dbReference type="RefSeq" id="WP_377141241.1">
    <property type="nucleotide sequence ID" value="NZ_JBHTIA010000003.1"/>
</dbReference>
<gene>
    <name evidence="15" type="ORF">ACFQZI_08750</name>
</gene>
<evidence type="ECO:0000256" key="8">
    <source>
        <dbReference type="ARBA" id="ARBA00023170"/>
    </source>
</evidence>
<dbReference type="PANTHER" id="PTHR30069:SF29">
    <property type="entry name" value="HEMOGLOBIN AND HEMOGLOBIN-HAPTOGLOBIN-BINDING PROTEIN 1-RELATED"/>
    <property type="match status" value="1"/>
</dbReference>
<comment type="caution">
    <text evidence="15">The sequence shown here is derived from an EMBL/GenBank/DDBJ whole genome shotgun (WGS) entry which is preliminary data.</text>
</comment>
<feature type="signal peptide" evidence="12">
    <location>
        <begin position="1"/>
        <end position="30"/>
    </location>
</feature>
<accession>A0ABW2ZFI7</accession>
<reference evidence="16" key="1">
    <citation type="journal article" date="2019" name="Int. J. Syst. Evol. Microbiol.">
        <title>The Global Catalogue of Microorganisms (GCM) 10K type strain sequencing project: providing services to taxonomists for standard genome sequencing and annotation.</title>
        <authorList>
            <consortium name="The Broad Institute Genomics Platform"/>
            <consortium name="The Broad Institute Genome Sequencing Center for Infectious Disease"/>
            <person name="Wu L."/>
            <person name="Ma J."/>
        </authorList>
    </citation>
    <scope>NUCLEOTIDE SEQUENCE [LARGE SCALE GENOMIC DNA]</scope>
    <source>
        <strain evidence="16">CCUG 60742</strain>
    </source>
</reference>
<comment type="subcellular location">
    <subcellularLocation>
        <location evidence="1 10">Cell outer membrane</location>
        <topology evidence="1 10">Multi-pass membrane protein</topology>
    </subcellularLocation>
</comment>
<evidence type="ECO:0000256" key="6">
    <source>
        <dbReference type="ARBA" id="ARBA00023077"/>
    </source>
</evidence>
<dbReference type="Proteomes" id="UP001597073">
    <property type="component" value="Unassembled WGS sequence"/>
</dbReference>
<evidence type="ECO:0000256" key="5">
    <source>
        <dbReference type="ARBA" id="ARBA00022729"/>
    </source>
</evidence>
<keyword evidence="3 10" id="KW-1134">Transmembrane beta strand</keyword>
<dbReference type="Gene3D" id="2.170.130.10">
    <property type="entry name" value="TonB-dependent receptor, plug domain"/>
    <property type="match status" value="1"/>
</dbReference>
<keyword evidence="6 11" id="KW-0798">TonB box</keyword>
<keyword evidence="4 10" id="KW-0812">Transmembrane</keyword>
<keyword evidence="2 10" id="KW-0813">Transport</keyword>
<feature type="domain" description="TonB-dependent receptor plug" evidence="14">
    <location>
        <begin position="52"/>
        <end position="143"/>
    </location>
</feature>
<sequence>MRHVYLFKKLIYSKGFLLLMCLCAPRTVCAQTDTTKKLKEVAVKALPIPQVQTLTPAQQISQKEFARYSAFNVADAVKNFSGVTVKDYGGIGGLKTVSVRGLGANHTAVMYDGVQINDAQTGQVDFSKLNLNNVQQLTLYNGQPEQILQPARAYISASVLSIQTIRPQLTADKPYQLQLGVEGGSFGLINPYLQWQQRLSDNWQFIVNAYTENANGRYKFHKSGDGLDTVRTRTNADIAAQQMDGALYWTKSDSNRYNLHINYYHSQRGLPGAVVLNNAAPSQDRLWNRDLFIQSGYQRVWKSGLSFLINTKLSENYLRYLNPIFLNAQGRLDQQFTQREFYQSAALAWQITPNWQLSYAADLAVNHLDINFNYPYPQFGYPTRMSLLNVLASNLNVGRFKLQGSLLNTNITENVRTGRAAPARNNFAPTLIASLQPFKSANFNVRAFYKRIFRNPTFDDLYYGGIGNPNLKPEYTNQYDAGLTYNKALTGFLEYVTVTADAYYNDVTNKIVFIPKDAYNGSIQNFGKVEMKGLDIGLKTQGAIAPGYKASLFVNYSYLQALNVTDATSSVYLNQLPYTPRNTLSVNAGVDAGALGIYYNMVYASERYYTNNNLPADRIPGYAISDASVTYHKKLNNKLLQTSIEVNNLFNKSYFFVQSYPMPGRSVRLSFQITI</sequence>
<evidence type="ECO:0000256" key="3">
    <source>
        <dbReference type="ARBA" id="ARBA00022452"/>
    </source>
</evidence>
<evidence type="ECO:0000313" key="16">
    <source>
        <dbReference type="Proteomes" id="UP001597073"/>
    </source>
</evidence>
<feature type="domain" description="TonB-dependent receptor-like beta-barrel" evidence="13">
    <location>
        <begin position="250"/>
        <end position="649"/>
    </location>
</feature>
<dbReference type="Pfam" id="PF07715">
    <property type="entry name" value="Plug"/>
    <property type="match status" value="1"/>
</dbReference>
<evidence type="ECO:0000256" key="4">
    <source>
        <dbReference type="ARBA" id="ARBA00022692"/>
    </source>
</evidence>
<comment type="similarity">
    <text evidence="10 11">Belongs to the TonB-dependent receptor family.</text>
</comment>
<dbReference type="SUPFAM" id="SSF56935">
    <property type="entry name" value="Porins"/>
    <property type="match status" value="1"/>
</dbReference>
<name>A0ABW2ZFI7_9SPHI</name>
<feature type="chain" id="PRO_5046479229" evidence="12">
    <location>
        <begin position="31"/>
        <end position="675"/>
    </location>
</feature>
<dbReference type="Gene3D" id="2.40.170.20">
    <property type="entry name" value="TonB-dependent receptor, beta-barrel domain"/>
    <property type="match status" value="1"/>
</dbReference>
<organism evidence="15 16">
    <name type="scientific">Mucilaginibacter lutimaris</name>
    <dbReference type="NCBI Taxonomy" id="931629"/>
    <lineage>
        <taxon>Bacteria</taxon>
        <taxon>Pseudomonadati</taxon>
        <taxon>Bacteroidota</taxon>
        <taxon>Sphingobacteriia</taxon>
        <taxon>Sphingobacteriales</taxon>
        <taxon>Sphingobacteriaceae</taxon>
        <taxon>Mucilaginibacter</taxon>
    </lineage>
</organism>
<dbReference type="PANTHER" id="PTHR30069">
    <property type="entry name" value="TONB-DEPENDENT OUTER MEMBRANE RECEPTOR"/>
    <property type="match status" value="1"/>
</dbReference>
<evidence type="ECO:0000256" key="11">
    <source>
        <dbReference type="RuleBase" id="RU003357"/>
    </source>
</evidence>
<evidence type="ECO:0000256" key="7">
    <source>
        <dbReference type="ARBA" id="ARBA00023136"/>
    </source>
</evidence>
<proteinExistence type="inferred from homology"/>
<keyword evidence="16" id="KW-1185">Reference proteome</keyword>
<evidence type="ECO:0000256" key="9">
    <source>
        <dbReference type="ARBA" id="ARBA00023237"/>
    </source>
</evidence>
<dbReference type="InterPro" id="IPR012910">
    <property type="entry name" value="Plug_dom"/>
</dbReference>
<dbReference type="EMBL" id="JBHTIA010000003">
    <property type="protein sequence ID" value="MFD0764942.1"/>
    <property type="molecule type" value="Genomic_DNA"/>
</dbReference>
<keyword evidence="8 15" id="KW-0675">Receptor</keyword>
<dbReference type="InterPro" id="IPR000531">
    <property type="entry name" value="Beta-barrel_TonB"/>
</dbReference>